<evidence type="ECO:0000256" key="4">
    <source>
        <dbReference type="ARBA" id="ARBA00022475"/>
    </source>
</evidence>
<evidence type="ECO:0000256" key="5">
    <source>
        <dbReference type="ARBA" id="ARBA00022692"/>
    </source>
</evidence>
<protein>
    <recommendedName>
        <fullName evidence="9">MotA/TolQ/ExbB proton channel domain-containing protein</fullName>
    </recommendedName>
</protein>
<evidence type="ECO:0000256" key="2">
    <source>
        <dbReference type="ARBA" id="ARBA00008038"/>
    </source>
</evidence>
<organism evidence="10">
    <name type="scientific">marine metagenome</name>
    <dbReference type="NCBI Taxonomy" id="408172"/>
    <lineage>
        <taxon>unclassified sequences</taxon>
        <taxon>metagenomes</taxon>
        <taxon>ecological metagenomes</taxon>
    </lineage>
</organism>
<dbReference type="InterPro" id="IPR000540">
    <property type="entry name" value="Flag_MotA_CS"/>
</dbReference>
<evidence type="ECO:0000256" key="1">
    <source>
        <dbReference type="ARBA" id="ARBA00004651"/>
    </source>
</evidence>
<evidence type="ECO:0000259" key="9">
    <source>
        <dbReference type="Pfam" id="PF01618"/>
    </source>
</evidence>
<dbReference type="GO" id="GO:0071978">
    <property type="term" value="P:bacterial-type flagellum-dependent swarming motility"/>
    <property type="evidence" value="ECO:0007669"/>
    <property type="project" value="InterPro"/>
</dbReference>
<keyword evidence="7 8" id="KW-0472">Membrane</keyword>
<dbReference type="GO" id="GO:0006935">
    <property type="term" value="P:chemotaxis"/>
    <property type="evidence" value="ECO:0007669"/>
    <property type="project" value="InterPro"/>
</dbReference>
<gene>
    <name evidence="10" type="ORF">METZ01_LOCUS166832</name>
</gene>
<feature type="transmembrane region" description="Helical" evidence="8">
    <location>
        <begin position="179"/>
        <end position="197"/>
    </location>
</feature>
<dbReference type="PROSITE" id="PS01307">
    <property type="entry name" value="MOTA"/>
    <property type="match status" value="1"/>
</dbReference>
<dbReference type="InterPro" id="IPR047055">
    <property type="entry name" value="MotA-like"/>
</dbReference>
<dbReference type="EMBL" id="UINC01030116">
    <property type="protein sequence ID" value="SVB13978.1"/>
    <property type="molecule type" value="Genomic_DNA"/>
</dbReference>
<sequence length="251" mass="26726">MDVASLTGTVAGLGLIFSAILMGGDFSLFVNIPGIMIVVGGTLSATLLTFPLADVMSAFKAAVFVFSSKQDNPNDMVSTMIELCKLTRKEGLVGLSRTKTDHAFIAKACMLISDGAEESIISDTLTIEIDAMKERHFIVQDVFTKMNAYAPAFGMIGTLIGLVQMLANLADPSSVGPAMGVALLTTFYGAVLAFMIFGPIAGKLKSRTAQEVMNLQIIFDGASSITQDANPRMVYEKLSSYIPSSQRKALD</sequence>
<proteinExistence type="inferred from homology"/>
<reference evidence="10" key="1">
    <citation type="submission" date="2018-05" db="EMBL/GenBank/DDBJ databases">
        <authorList>
            <person name="Lanie J.A."/>
            <person name="Ng W.-L."/>
            <person name="Kazmierczak K.M."/>
            <person name="Andrzejewski T.M."/>
            <person name="Davidsen T.M."/>
            <person name="Wayne K.J."/>
            <person name="Tettelin H."/>
            <person name="Glass J.I."/>
            <person name="Rusch D."/>
            <person name="Podicherti R."/>
            <person name="Tsui H.-C.T."/>
            <person name="Winkler M.E."/>
        </authorList>
    </citation>
    <scope>NUCLEOTIDE SEQUENCE</scope>
</reference>
<evidence type="ECO:0000313" key="10">
    <source>
        <dbReference type="EMBL" id="SVB13978.1"/>
    </source>
</evidence>
<keyword evidence="5 8" id="KW-0812">Transmembrane</keyword>
<evidence type="ECO:0000256" key="6">
    <source>
        <dbReference type="ARBA" id="ARBA00022989"/>
    </source>
</evidence>
<dbReference type="Pfam" id="PF01618">
    <property type="entry name" value="MotA_ExbB"/>
    <property type="match status" value="1"/>
</dbReference>
<dbReference type="InterPro" id="IPR002898">
    <property type="entry name" value="MotA_ExbB_proton_chnl"/>
</dbReference>
<dbReference type="AlphaFoldDB" id="A0A382BJH9"/>
<comment type="subcellular location">
    <subcellularLocation>
        <location evidence="1">Cell membrane</location>
        <topology evidence="1">Multi-pass membrane protein</topology>
    </subcellularLocation>
</comment>
<feature type="transmembrane region" description="Helical" evidence="8">
    <location>
        <begin position="28"/>
        <end position="50"/>
    </location>
</feature>
<evidence type="ECO:0000256" key="7">
    <source>
        <dbReference type="ARBA" id="ARBA00023136"/>
    </source>
</evidence>
<feature type="transmembrane region" description="Helical" evidence="8">
    <location>
        <begin position="148"/>
        <end position="167"/>
    </location>
</feature>
<evidence type="ECO:0000256" key="3">
    <source>
        <dbReference type="ARBA" id="ARBA00022448"/>
    </source>
</evidence>
<dbReference type="PANTHER" id="PTHR30433">
    <property type="entry name" value="CHEMOTAXIS PROTEIN MOTA"/>
    <property type="match status" value="1"/>
</dbReference>
<comment type="similarity">
    <text evidence="2">Belongs to the MotA family.</text>
</comment>
<dbReference type="GO" id="GO:0005886">
    <property type="term" value="C:plasma membrane"/>
    <property type="evidence" value="ECO:0007669"/>
    <property type="project" value="UniProtKB-SubCell"/>
</dbReference>
<accession>A0A382BJH9</accession>
<keyword evidence="3" id="KW-0813">Transport</keyword>
<dbReference type="PANTHER" id="PTHR30433:SF2">
    <property type="entry name" value="MOTILITY PROTEIN A"/>
    <property type="match status" value="1"/>
</dbReference>
<feature type="domain" description="MotA/TolQ/ExbB proton channel" evidence="9">
    <location>
        <begin position="100"/>
        <end position="216"/>
    </location>
</feature>
<evidence type="ECO:0000256" key="8">
    <source>
        <dbReference type="SAM" id="Phobius"/>
    </source>
</evidence>
<keyword evidence="6 8" id="KW-1133">Transmembrane helix</keyword>
<name>A0A382BJH9_9ZZZZ</name>
<keyword evidence="4" id="KW-1003">Cell membrane</keyword>